<sequence>MFNCTCHYCLGQHWLVNGILSLLNQNFDTSQEYLPNGISYYELAMPALLEFNESTVQCVVFNGSNPHIFSSTVQLLVQGLLSEVSHPSVTQINSTVLSLQYTAPYTLTGVPILHYNILILPTNASVNITDTQYNIHINDHCINYNIIITPWNIVGAGNITTLSNIILYQAPVVTMPQLIEEYNNGTLQVYIEFQYNISCKGTVPQSVSLTINKDKEYHCSVVSPTTNNCTVTTEDTVYVSVTMNITNALEYGAIYSISMSVNNTETTDFTFNISTYHVITAALLSTNDTTVCLECQFKQNSPSTGCYAVFHPINTTGEVFPIYYRIMKSLHDTIVSDCISTLPNGVYSISILDALSYEEGMFNNTAINIPSLITIQKMTTTLLVSSMSVSPATTVSFQSFVDGDTSSSFFFSPPFSTNYNYPVTTSVTSPARSGPSVLTITLSGAAVIVILIIIIITVVIVGLCITERKKKNKKAGDTALYHTASAINPMIKEYNATLNEAYDTIGGVTHPNMAYETIKATGRGTTAGGIQANVAYESIRANSVQVAPTEPTERMYDTINK</sequence>
<accession>A0AAN0JM57</accession>
<organism evidence="3 4">
    <name type="scientific">Amphimedon queenslandica</name>
    <name type="common">Sponge</name>
    <dbReference type="NCBI Taxonomy" id="400682"/>
    <lineage>
        <taxon>Eukaryota</taxon>
        <taxon>Metazoa</taxon>
        <taxon>Porifera</taxon>
        <taxon>Demospongiae</taxon>
        <taxon>Heteroscleromorpha</taxon>
        <taxon>Haplosclerida</taxon>
        <taxon>Niphatidae</taxon>
        <taxon>Amphimedon</taxon>
    </lineage>
</organism>
<keyword evidence="1" id="KW-0812">Transmembrane</keyword>
<dbReference type="EnsemblMetazoa" id="XM_020002282.1">
    <property type="protein sequence ID" value="XP_019857841.1"/>
    <property type="gene ID" value="LOC109586109"/>
</dbReference>
<dbReference type="PROSITE" id="PS50853">
    <property type="entry name" value="FN3"/>
    <property type="match status" value="1"/>
</dbReference>
<keyword evidence="1" id="KW-1133">Transmembrane helix</keyword>
<dbReference type="AlphaFoldDB" id="A0AAN0JM57"/>
<dbReference type="SUPFAM" id="SSF49265">
    <property type="entry name" value="Fibronectin type III"/>
    <property type="match status" value="1"/>
</dbReference>
<dbReference type="KEGG" id="aqu:109586109"/>
<feature type="transmembrane region" description="Helical" evidence="1">
    <location>
        <begin position="437"/>
        <end position="465"/>
    </location>
</feature>
<protein>
    <recommendedName>
        <fullName evidence="2">Fibronectin type-III domain-containing protein</fullName>
    </recommendedName>
</protein>
<evidence type="ECO:0000313" key="3">
    <source>
        <dbReference type="EnsemblMetazoa" id="XP_019857841.1"/>
    </source>
</evidence>
<evidence type="ECO:0000259" key="2">
    <source>
        <dbReference type="PROSITE" id="PS50853"/>
    </source>
</evidence>
<dbReference type="InterPro" id="IPR003961">
    <property type="entry name" value="FN3_dom"/>
</dbReference>
<reference evidence="4" key="1">
    <citation type="journal article" date="2010" name="Nature">
        <title>The Amphimedon queenslandica genome and the evolution of animal complexity.</title>
        <authorList>
            <person name="Srivastava M."/>
            <person name="Simakov O."/>
            <person name="Chapman J."/>
            <person name="Fahey B."/>
            <person name="Gauthier M.E."/>
            <person name="Mitros T."/>
            <person name="Richards G.S."/>
            <person name="Conaco C."/>
            <person name="Dacre M."/>
            <person name="Hellsten U."/>
            <person name="Larroux C."/>
            <person name="Putnam N.H."/>
            <person name="Stanke M."/>
            <person name="Adamska M."/>
            <person name="Darling A."/>
            <person name="Degnan S.M."/>
            <person name="Oakley T.H."/>
            <person name="Plachetzki D.C."/>
            <person name="Zhai Y."/>
            <person name="Adamski M."/>
            <person name="Calcino A."/>
            <person name="Cummins S.F."/>
            <person name="Goodstein D.M."/>
            <person name="Harris C."/>
            <person name="Jackson D.J."/>
            <person name="Leys S.P."/>
            <person name="Shu S."/>
            <person name="Woodcroft B.J."/>
            <person name="Vervoort M."/>
            <person name="Kosik K.S."/>
            <person name="Manning G."/>
            <person name="Degnan B.M."/>
            <person name="Rokhsar D.S."/>
        </authorList>
    </citation>
    <scope>NUCLEOTIDE SEQUENCE [LARGE SCALE GENOMIC DNA]</scope>
</reference>
<proteinExistence type="predicted"/>
<reference evidence="3" key="2">
    <citation type="submission" date="2024-06" db="UniProtKB">
        <authorList>
            <consortium name="EnsemblMetazoa"/>
        </authorList>
    </citation>
    <scope>IDENTIFICATION</scope>
</reference>
<dbReference type="RefSeq" id="XP_019857841.1">
    <property type="nucleotide sequence ID" value="XM_020002282.1"/>
</dbReference>
<dbReference type="Proteomes" id="UP000007879">
    <property type="component" value="Unassembled WGS sequence"/>
</dbReference>
<keyword evidence="1" id="KW-0472">Membrane</keyword>
<evidence type="ECO:0000256" key="1">
    <source>
        <dbReference type="SAM" id="Phobius"/>
    </source>
</evidence>
<feature type="domain" description="Fibronectin type-III" evidence="2">
    <location>
        <begin position="83"/>
        <end position="170"/>
    </location>
</feature>
<dbReference type="InterPro" id="IPR036116">
    <property type="entry name" value="FN3_sf"/>
</dbReference>
<evidence type="ECO:0000313" key="4">
    <source>
        <dbReference type="Proteomes" id="UP000007879"/>
    </source>
</evidence>
<name>A0AAN0JM57_AMPQE</name>
<dbReference type="GeneID" id="109586109"/>
<keyword evidence="4" id="KW-1185">Reference proteome</keyword>